<accession>A0A8K0I3L3</accession>
<comment type="catalytic activity">
    <reaction evidence="1">
        <text>S-ubiquitinyl-[E2 ubiquitin-conjugating enzyme]-L-cysteine + [acceptor protein]-L-lysine = [E2 ubiquitin-conjugating enzyme]-L-cysteine + N(6)-ubiquitinyl-[acceptor protein]-L-lysine.</text>
        <dbReference type="EC" id="2.3.2.27"/>
    </reaction>
</comment>
<evidence type="ECO:0000256" key="1">
    <source>
        <dbReference type="ARBA" id="ARBA00000900"/>
    </source>
</evidence>
<evidence type="ECO:0000259" key="9">
    <source>
        <dbReference type="PROSITE" id="PS50089"/>
    </source>
</evidence>
<evidence type="ECO:0000256" key="3">
    <source>
        <dbReference type="ARBA" id="ARBA00022723"/>
    </source>
</evidence>
<dbReference type="Proteomes" id="UP000797356">
    <property type="component" value="Chromosome 3"/>
</dbReference>
<keyword evidence="8" id="KW-0812">Transmembrane</keyword>
<dbReference type="InterPro" id="IPR053238">
    <property type="entry name" value="RING-H2_zinc_finger"/>
</dbReference>
<evidence type="ECO:0000256" key="2">
    <source>
        <dbReference type="ARBA" id="ARBA00012483"/>
    </source>
</evidence>
<evidence type="ECO:0000313" key="10">
    <source>
        <dbReference type="EMBL" id="KAG1335220.1"/>
    </source>
</evidence>
<keyword evidence="3" id="KW-0479">Metal-binding</keyword>
<dbReference type="PROSITE" id="PS50089">
    <property type="entry name" value="ZF_RING_2"/>
    <property type="match status" value="1"/>
</dbReference>
<reference evidence="10" key="1">
    <citation type="journal article" date="2017" name="Gigascience">
        <title>The genome draft of coconut (Cocos nucifera).</title>
        <authorList>
            <person name="Xiao Y."/>
            <person name="Xu P."/>
            <person name="Fan H."/>
            <person name="Baudouin L."/>
            <person name="Xia W."/>
            <person name="Bocs S."/>
            <person name="Xu J."/>
            <person name="Li Q."/>
            <person name="Guo A."/>
            <person name="Zhou L."/>
            <person name="Li J."/>
            <person name="Wu Y."/>
            <person name="Ma Z."/>
            <person name="Armero A."/>
            <person name="Issali A.E."/>
            <person name="Liu N."/>
            <person name="Peng M."/>
            <person name="Yang Y."/>
        </authorList>
    </citation>
    <scope>NUCLEOTIDE SEQUENCE</scope>
    <source>
        <tissue evidence="10">Spear leaf of Hainan Tall coconut</tissue>
    </source>
</reference>
<evidence type="ECO:0000256" key="7">
    <source>
        <dbReference type="PROSITE-ProRule" id="PRU00175"/>
    </source>
</evidence>
<dbReference type="GO" id="GO:0061630">
    <property type="term" value="F:ubiquitin protein ligase activity"/>
    <property type="evidence" value="ECO:0007669"/>
    <property type="project" value="UniProtKB-EC"/>
</dbReference>
<keyword evidence="11" id="KW-1185">Reference proteome</keyword>
<dbReference type="CDD" id="cd16461">
    <property type="entry name" value="RING-H2_EL5-like"/>
    <property type="match status" value="1"/>
</dbReference>
<gene>
    <name evidence="10" type="ORF">COCNU_03G013390</name>
</gene>
<dbReference type="UniPathway" id="UPA00143"/>
<keyword evidence="5" id="KW-0862">Zinc</keyword>
<dbReference type="SMART" id="SM00184">
    <property type="entry name" value="RING"/>
    <property type="match status" value="1"/>
</dbReference>
<dbReference type="EC" id="2.3.2.27" evidence="2"/>
<evidence type="ECO:0000256" key="4">
    <source>
        <dbReference type="ARBA" id="ARBA00022771"/>
    </source>
</evidence>
<feature type="transmembrane region" description="Helical" evidence="8">
    <location>
        <begin position="6"/>
        <end position="24"/>
    </location>
</feature>
<evidence type="ECO:0000256" key="6">
    <source>
        <dbReference type="ARBA" id="ARBA00024209"/>
    </source>
</evidence>
<dbReference type="PANTHER" id="PTHR14155">
    <property type="entry name" value="RING FINGER DOMAIN-CONTAINING"/>
    <property type="match status" value="1"/>
</dbReference>
<comment type="similarity">
    <text evidence="6">Belongs to the RING-type zinc finger family. ATL subfamily.</text>
</comment>
<proteinExistence type="inferred from homology"/>
<reference evidence="10" key="2">
    <citation type="submission" date="2019-07" db="EMBL/GenBank/DDBJ databases">
        <authorList>
            <person name="Yang Y."/>
            <person name="Bocs S."/>
            <person name="Baudouin L."/>
        </authorList>
    </citation>
    <scope>NUCLEOTIDE SEQUENCE</scope>
    <source>
        <tissue evidence="10">Spear leaf of Hainan Tall coconut</tissue>
    </source>
</reference>
<dbReference type="Gene3D" id="3.30.40.10">
    <property type="entry name" value="Zinc/RING finger domain, C3HC4 (zinc finger)"/>
    <property type="match status" value="1"/>
</dbReference>
<evidence type="ECO:0000256" key="5">
    <source>
        <dbReference type="ARBA" id="ARBA00022833"/>
    </source>
</evidence>
<dbReference type="InterPro" id="IPR001841">
    <property type="entry name" value="Znf_RING"/>
</dbReference>
<feature type="domain" description="RING-type" evidence="9">
    <location>
        <begin position="75"/>
        <end position="117"/>
    </location>
</feature>
<dbReference type="GO" id="GO:0008270">
    <property type="term" value="F:zinc ion binding"/>
    <property type="evidence" value="ECO:0007669"/>
    <property type="project" value="UniProtKB-KW"/>
</dbReference>
<dbReference type="OrthoDB" id="8062037at2759"/>
<sequence>MVMSVSLAASVAIFCVILFGRHLLRRWRHHRRITTASMPRDSPNPGLAPSTIASLPTFAYQKAIDRSGNATSVQCAVCLGQAQEGEMVRLLPKCKHVFHVECINVWLYSHSTCPLCRSDVVDSPKVAKKVEDGEASAPPELPV</sequence>
<organism evidence="10 11">
    <name type="scientific">Cocos nucifera</name>
    <name type="common">Coconut palm</name>
    <dbReference type="NCBI Taxonomy" id="13894"/>
    <lineage>
        <taxon>Eukaryota</taxon>
        <taxon>Viridiplantae</taxon>
        <taxon>Streptophyta</taxon>
        <taxon>Embryophyta</taxon>
        <taxon>Tracheophyta</taxon>
        <taxon>Spermatophyta</taxon>
        <taxon>Magnoliopsida</taxon>
        <taxon>Liliopsida</taxon>
        <taxon>Arecaceae</taxon>
        <taxon>Arecoideae</taxon>
        <taxon>Cocoseae</taxon>
        <taxon>Attaleinae</taxon>
        <taxon>Cocos</taxon>
    </lineage>
</organism>
<name>A0A8K0I3L3_COCNU</name>
<dbReference type="EMBL" id="CM017874">
    <property type="protein sequence ID" value="KAG1335220.1"/>
    <property type="molecule type" value="Genomic_DNA"/>
</dbReference>
<dbReference type="Pfam" id="PF13639">
    <property type="entry name" value="zf-RING_2"/>
    <property type="match status" value="1"/>
</dbReference>
<dbReference type="AlphaFoldDB" id="A0A8K0I3L3"/>
<comment type="caution">
    <text evidence="10">The sequence shown here is derived from an EMBL/GenBank/DDBJ whole genome shotgun (WGS) entry which is preliminary data.</text>
</comment>
<dbReference type="FunFam" id="3.30.40.10:FF:000984">
    <property type="entry name" value="Putative RING zinc finger domain superfamily protein"/>
    <property type="match status" value="1"/>
</dbReference>
<evidence type="ECO:0000256" key="8">
    <source>
        <dbReference type="SAM" id="Phobius"/>
    </source>
</evidence>
<dbReference type="InterPro" id="IPR013083">
    <property type="entry name" value="Znf_RING/FYVE/PHD"/>
</dbReference>
<keyword evidence="4 7" id="KW-0863">Zinc-finger</keyword>
<keyword evidence="8" id="KW-1133">Transmembrane helix</keyword>
<keyword evidence="8" id="KW-0472">Membrane</keyword>
<dbReference type="PANTHER" id="PTHR14155:SF627">
    <property type="entry name" value="OS06G0192800 PROTEIN"/>
    <property type="match status" value="1"/>
</dbReference>
<dbReference type="GO" id="GO:0016567">
    <property type="term" value="P:protein ubiquitination"/>
    <property type="evidence" value="ECO:0007669"/>
    <property type="project" value="UniProtKB-UniPathway"/>
</dbReference>
<evidence type="ECO:0000313" key="11">
    <source>
        <dbReference type="Proteomes" id="UP000797356"/>
    </source>
</evidence>
<dbReference type="SUPFAM" id="SSF57850">
    <property type="entry name" value="RING/U-box"/>
    <property type="match status" value="1"/>
</dbReference>
<protein>
    <recommendedName>
        <fullName evidence="2">RING-type E3 ubiquitin transferase</fullName>
        <ecNumber evidence="2">2.3.2.27</ecNumber>
    </recommendedName>
</protein>